<dbReference type="PANTHER" id="PTHR46890">
    <property type="entry name" value="NON-LTR RETROLELEMENT REVERSE TRANSCRIPTASE-LIKE PROTEIN-RELATED"/>
    <property type="match status" value="1"/>
</dbReference>
<dbReference type="Gene3D" id="3.60.10.10">
    <property type="entry name" value="Endonuclease/exonuclease/phosphatase"/>
    <property type="match status" value="1"/>
</dbReference>
<dbReference type="InterPro" id="IPR043502">
    <property type="entry name" value="DNA/RNA_pol_sf"/>
</dbReference>
<dbReference type="EMBL" id="LIHL02000007">
    <property type="protein sequence ID" value="KAF5466917.1"/>
    <property type="molecule type" value="Genomic_DNA"/>
</dbReference>
<dbReference type="PANTHER" id="PTHR46890:SF43">
    <property type="entry name" value="NON-LTR RETROELEMENT REVERSE TRANSCRIPTASE"/>
    <property type="match status" value="1"/>
</dbReference>
<dbReference type="Gramene" id="Jr07_32860_p1">
    <property type="protein sequence ID" value="cds.Jr07_32860_p1"/>
    <property type="gene ID" value="Jr07_32860"/>
</dbReference>
<evidence type="ECO:0000313" key="2">
    <source>
        <dbReference type="EMBL" id="KAF5466917.1"/>
    </source>
</evidence>
<comment type="caution">
    <text evidence="2">The sequence shown here is derived from an EMBL/GenBank/DDBJ whole genome shotgun (WGS) entry which is preliminary data.</text>
</comment>
<dbReference type="GO" id="GO:0003824">
    <property type="term" value="F:catalytic activity"/>
    <property type="evidence" value="ECO:0007669"/>
    <property type="project" value="InterPro"/>
</dbReference>
<dbReference type="AlphaFoldDB" id="A0A833XIE7"/>
<dbReference type="SUPFAM" id="SSF56219">
    <property type="entry name" value="DNase I-like"/>
    <property type="match status" value="1"/>
</dbReference>
<feature type="non-terminal residue" evidence="2">
    <location>
        <position position="1"/>
    </location>
</feature>
<sequence length="910" mass="104747">MGKEKCYDSDAGHITANEKSNMKEDKALRKSQRVSLFAISEHFVDDSRMASLGCFLDFNYYASNANQGGKLWVFWNIPNIFEIVLCTTQSVSGWFKWDAHRVLVTFVYAKCSYVDRRELWHDLEEWTDLDQPWLVLGDFNVIRRDSERVGGNPRPFISMLEFNDCIDRCGLLEVSSSGQRMSWCNGHGGVSRSWAKLDRVLMNNFFATLFLSVHFNYLSRKSSDHCPMVVYSDHPAMSYGPSPFHFLNMWCSHDGFLMCVKEAWNQQDTASGLLKLSIRLKRTKIALRAWNKNVFGRVDVNIHALEEKLDFLDSQLQSGFSEEIEDDFVATKTEIEIWEKMEASRLGQIAKKKWLTEGDQNSKFFHSVINQRRNKGHISKMVLADGRVLCTAEEVHEEAVAYFRNFLSDVSTVEHYDLSRLIEKKISNEENLWLCAAPSKLEVKQAVFSIPKNSSPGPDGFGSGFYMSCWDIVKEDVVAAAGDFFRGVPLSRFYSSSFIVLIPKVPEPSGFDKFRPISLCSVAYKIFSKIFVNRLNSVLDVLVSHEQGAFILGRSIFENITLAQEMVQSLHKKSVGGNVLIKLDMAKAYDRVNWDFLLHVIRAFGFSDIVCQIIANCVQSQWFSVMMNGTFKGFFQSARGLRQGDSLSPYLFILMEEVLSRLLRSNFQDGRIGKFSHPIGAPLVSHLLYADDILIFTNGGKGSIKNLLHTLDTYERWSGQNISRDKYALFLSKLISNLRKRSLLSLTGFKEENDGKRKYHWRSWRNICLPTREGGLGVKDLKEVQKSLYMKFAFRILSSNNLWSDFFRAKYIRHSHFSTYKVKPTDSRFWRSIVKMLPEVMDNVNVLDEDLLRELVSEEVVEEIIQMPINVTHGPDLFVWKPSTDGRFSTRTAWEVVRKRGQELPWHNWF</sequence>
<dbReference type="Pfam" id="PF00078">
    <property type="entry name" value="RVT_1"/>
    <property type="match status" value="1"/>
</dbReference>
<gene>
    <name evidence="2" type="ORF">F2P56_016799</name>
</gene>
<name>A0A833XIE7_JUGRE</name>
<dbReference type="SUPFAM" id="SSF56672">
    <property type="entry name" value="DNA/RNA polymerases"/>
    <property type="match status" value="1"/>
</dbReference>
<dbReference type="InterPro" id="IPR000477">
    <property type="entry name" value="RT_dom"/>
</dbReference>
<evidence type="ECO:0000259" key="1">
    <source>
        <dbReference type="PROSITE" id="PS50878"/>
    </source>
</evidence>
<organism evidence="2 3">
    <name type="scientific">Juglans regia</name>
    <name type="common">English walnut</name>
    <dbReference type="NCBI Taxonomy" id="51240"/>
    <lineage>
        <taxon>Eukaryota</taxon>
        <taxon>Viridiplantae</taxon>
        <taxon>Streptophyta</taxon>
        <taxon>Embryophyta</taxon>
        <taxon>Tracheophyta</taxon>
        <taxon>Spermatophyta</taxon>
        <taxon>Magnoliopsida</taxon>
        <taxon>eudicotyledons</taxon>
        <taxon>Gunneridae</taxon>
        <taxon>Pentapetalae</taxon>
        <taxon>rosids</taxon>
        <taxon>fabids</taxon>
        <taxon>Fagales</taxon>
        <taxon>Juglandaceae</taxon>
        <taxon>Juglans</taxon>
    </lineage>
</organism>
<protein>
    <recommendedName>
        <fullName evidence="1">Reverse transcriptase domain-containing protein</fullName>
    </recommendedName>
</protein>
<proteinExistence type="predicted"/>
<accession>A0A833XIE7</accession>
<dbReference type="InterPro" id="IPR052343">
    <property type="entry name" value="Retrotransposon-Effector_Assoc"/>
</dbReference>
<dbReference type="InterPro" id="IPR005135">
    <property type="entry name" value="Endo/exonuclease/phosphatase"/>
</dbReference>
<dbReference type="Proteomes" id="UP000619265">
    <property type="component" value="Unassembled WGS sequence"/>
</dbReference>
<evidence type="ECO:0000313" key="3">
    <source>
        <dbReference type="Proteomes" id="UP000619265"/>
    </source>
</evidence>
<dbReference type="Pfam" id="PF03372">
    <property type="entry name" value="Exo_endo_phos"/>
    <property type="match status" value="1"/>
</dbReference>
<reference evidence="2" key="2">
    <citation type="submission" date="2020-03" db="EMBL/GenBank/DDBJ databases">
        <title>Walnut 2.0.</title>
        <authorList>
            <person name="Marrano A."/>
            <person name="Britton M."/>
            <person name="Zimin A.V."/>
            <person name="Zaini P.A."/>
            <person name="Workman R."/>
            <person name="Puiu D."/>
            <person name="Bianco L."/>
            <person name="Allen B.J."/>
            <person name="Troggio M."/>
            <person name="Leslie C.A."/>
            <person name="Timp W."/>
            <person name="Dendekar A."/>
            <person name="Salzberg S.L."/>
            <person name="Neale D.B."/>
        </authorList>
    </citation>
    <scope>NUCLEOTIDE SEQUENCE</scope>
    <source>
        <tissue evidence="2">Leaves</tissue>
    </source>
</reference>
<dbReference type="InterPro" id="IPR036691">
    <property type="entry name" value="Endo/exonu/phosph_ase_sf"/>
</dbReference>
<reference evidence="2" key="1">
    <citation type="submission" date="2015-10" db="EMBL/GenBank/DDBJ databases">
        <authorList>
            <person name="Martinez-Garcia P.J."/>
            <person name="Crepeau M.W."/>
            <person name="Puiu D."/>
            <person name="Gonzalez-Ibeas D."/>
            <person name="Whalen J."/>
            <person name="Stevens K."/>
            <person name="Paul R."/>
            <person name="Butterfield T."/>
            <person name="Britton M."/>
            <person name="Reagan R."/>
            <person name="Chakraborty S."/>
            <person name="Walawage S.L."/>
            <person name="Vasquez-Gross H.A."/>
            <person name="Cardeno C."/>
            <person name="Famula R."/>
            <person name="Pratt K."/>
            <person name="Kuruganti S."/>
            <person name="Aradhya M.K."/>
            <person name="Leslie C.A."/>
            <person name="Dandekar A.M."/>
            <person name="Salzberg S.L."/>
            <person name="Wegrzyn J.L."/>
            <person name="Langley C.H."/>
            <person name="Neale D.B."/>
        </authorList>
    </citation>
    <scope>NUCLEOTIDE SEQUENCE</scope>
    <source>
        <tissue evidence="2">Leaves</tissue>
    </source>
</reference>
<dbReference type="CDD" id="cd01650">
    <property type="entry name" value="RT_nLTR_like"/>
    <property type="match status" value="1"/>
</dbReference>
<dbReference type="PROSITE" id="PS50878">
    <property type="entry name" value="RT_POL"/>
    <property type="match status" value="1"/>
</dbReference>
<feature type="domain" description="Reverse transcriptase" evidence="1">
    <location>
        <begin position="483"/>
        <end position="751"/>
    </location>
</feature>